<feature type="region of interest" description="Disordered" evidence="9">
    <location>
        <begin position="89"/>
        <end position="124"/>
    </location>
</feature>
<feature type="compositionally biased region" description="Basic residues" evidence="9">
    <location>
        <begin position="1"/>
        <end position="10"/>
    </location>
</feature>
<dbReference type="Pfam" id="PF03943">
    <property type="entry name" value="TAP_C"/>
    <property type="match status" value="1"/>
</dbReference>
<dbReference type="GO" id="GO:0016973">
    <property type="term" value="P:poly(A)+ mRNA export from nucleus"/>
    <property type="evidence" value="ECO:0007669"/>
    <property type="project" value="TreeGrafter"/>
</dbReference>
<evidence type="ECO:0000256" key="1">
    <source>
        <dbReference type="ARBA" id="ARBA00004642"/>
    </source>
</evidence>
<keyword evidence="7" id="KW-0694">RNA-binding</keyword>
<evidence type="ECO:0000256" key="4">
    <source>
        <dbReference type="ARBA" id="ARBA00022614"/>
    </source>
</evidence>
<proteinExistence type="inferred from homology"/>
<evidence type="ECO:0000256" key="8">
    <source>
        <dbReference type="ARBA" id="ARBA00023242"/>
    </source>
</evidence>
<dbReference type="FunFam" id="1.10.8.10:FF:000018">
    <property type="entry name" value="Nuclear RNA export factor 1"/>
    <property type="match status" value="1"/>
</dbReference>
<dbReference type="FunFam" id="3.80.10.10:FF:000384">
    <property type="entry name" value="Nuclear RNA export factor 1"/>
    <property type="match status" value="1"/>
</dbReference>
<evidence type="ECO:0000256" key="9">
    <source>
        <dbReference type="SAM" id="MobiDB-lite"/>
    </source>
</evidence>
<feature type="compositionally biased region" description="Basic and acidic residues" evidence="9">
    <location>
        <begin position="32"/>
        <end position="52"/>
    </location>
</feature>
<dbReference type="Gene3D" id="3.10.450.50">
    <property type="match status" value="1"/>
</dbReference>
<evidence type="ECO:0000256" key="2">
    <source>
        <dbReference type="ARBA" id="ARBA00009285"/>
    </source>
</evidence>
<dbReference type="GO" id="GO:0005654">
    <property type="term" value="C:nucleoplasm"/>
    <property type="evidence" value="ECO:0007669"/>
    <property type="project" value="UniProtKB-SubCell"/>
</dbReference>
<dbReference type="AlphaFoldDB" id="A0A1Q3F1M5"/>
<dbReference type="Pfam" id="PF24048">
    <property type="entry name" value="LRR_NXF1-5"/>
    <property type="match status" value="1"/>
</dbReference>
<feature type="compositionally biased region" description="Basic residues" evidence="9">
    <location>
        <begin position="104"/>
        <end position="113"/>
    </location>
</feature>
<dbReference type="InterPro" id="IPR032675">
    <property type="entry name" value="LRR_dom_sf"/>
</dbReference>
<name>A0A1Q3F1M5_CULTA</name>
<keyword evidence="4" id="KW-0433">Leucine-rich repeat</keyword>
<dbReference type="InterPro" id="IPR032710">
    <property type="entry name" value="NTF2-like_dom_sf"/>
</dbReference>
<dbReference type="Pfam" id="PF09162">
    <property type="entry name" value="Tap-RNA_bind"/>
    <property type="match status" value="1"/>
</dbReference>
<keyword evidence="8" id="KW-0539">Nucleus</keyword>
<feature type="domain" description="TAP-C" evidence="11">
    <location>
        <begin position="603"/>
        <end position="658"/>
    </location>
</feature>
<dbReference type="FunFam" id="3.10.450.50:FF:000004">
    <property type="entry name" value="Nuclear RNA export factor 1"/>
    <property type="match status" value="1"/>
</dbReference>
<dbReference type="PROSITE" id="PS51450">
    <property type="entry name" value="LRR"/>
    <property type="match status" value="1"/>
</dbReference>
<feature type="domain" description="NTF2" evidence="10">
    <location>
        <begin position="398"/>
        <end position="549"/>
    </location>
</feature>
<evidence type="ECO:0000256" key="5">
    <source>
        <dbReference type="ARBA" id="ARBA00022737"/>
    </source>
</evidence>
<dbReference type="InterPro" id="IPR057125">
    <property type="entry name" value="NXF1/2/3/5-like_LRR"/>
</dbReference>
<evidence type="ECO:0000256" key="7">
    <source>
        <dbReference type="ARBA" id="ARBA00022884"/>
    </source>
</evidence>
<dbReference type="SMART" id="SM00804">
    <property type="entry name" value="TAP_C"/>
    <property type="match status" value="1"/>
</dbReference>
<evidence type="ECO:0000313" key="12">
    <source>
        <dbReference type="EMBL" id="JAV21398.1"/>
    </source>
</evidence>
<evidence type="ECO:0000259" key="10">
    <source>
        <dbReference type="PROSITE" id="PS50177"/>
    </source>
</evidence>
<dbReference type="PANTHER" id="PTHR10662:SF22">
    <property type="entry name" value="NUCLEAR RNA EXPORT FACTOR 1"/>
    <property type="match status" value="1"/>
</dbReference>
<keyword evidence="5" id="KW-0677">Repeat</keyword>
<dbReference type="CDD" id="cd00780">
    <property type="entry name" value="NTF2"/>
    <property type="match status" value="1"/>
</dbReference>
<dbReference type="InterPro" id="IPR005637">
    <property type="entry name" value="TAP_C_dom"/>
</dbReference>
<dbReference type="PROSITE" id="PS51281">
    <property type="entry name" value="TAP_C"/>
    <property type="match status" value="1"/>
</dbReference>
<dbReference type="InterPro" id="IPR009060">
    <property type="entry name" value="UBA-like_sf"/>
</dbReference>
<dbReference type="SUPFAM" id="SSF52058">
    <property type="entry name" value="L domain-like"/>
    <property type="match status" value="1"/>
</dbReference>
<dbReference type="SUPFAM" id="SSF54427">
    <property type="entry name" value="NTF2-like"/>
    <property type="match status" value="1"/>
</dbReference>
<dbReference type="CDD" id="cd14342">
    <property type="entry name" value="UBA_TAP-C"/>
    <property type="match status" value="1"/>
</dbReference>
<dbReference type="InterPro" id="IPR002075">
    <property type="entry name" value="NTF2_dom"/>
</dbReference>
<evidence type="ECO:0000256" key="6">
    <source>
        <dbReference type="ARBA" id="ARBA00022816"/>
    </source>
</evidence>
<sequence length="658" mass="74390">MNNRGGKNRGRNNWNQGGGGRKFYEAPGNNYSEHDDRTERDRGDRKVTDVKRRVSFKPFNGGRKGGIKISDMHIRAHLEDDEAMAAGGGDYDGDRRNFKGGRGFNRHGGRGGRKSPPLQRGFSKKPRLVNGPTSWFEVKIPYGHKYEKDFILRSLLQAIQPQLFIPHYWKVEDTAVSFYIEDFAAAESLQRVDRTIGLPDGRKMIVIVRNGSPQFTVNEQLKERMKLAMVKRYNPATKALNLEKFHADPDLLDIHCALTRPQIMMAAFDVIKENIPDLEALNLNDNKLHMLDHFKLLDKKAPNLKVLYMANNKIPYVTALDALKNLALVEINLEGNQLKERIKDPTVYVSEVRKRLPKVIKLDNMDLPPPIGFDVEDDDNKLPPAKASFLCDTAGADIVRQFLEQYFIIYDSDNRQPLLEAYHEHAMISLTVVNSPAQTSQQRLQSYLTYNRNISIKRDLETRCRLLKMGRLPVVSLLSELPNTKHDPQSFVVDLTLFTPQLMLLTVTGVFKERKPAVINEPYRSFQRSLVIVPGATGGFCIRNEVIHINNTTRLQDEKAFKDPVSNQGFQPSAAVASTSAVAAAPAVVAAVPVLPGGGPDDNTKLQMVQAMCTQSNMNLEWSRKCLEETNWDYERAAFAFSELHKQNRIPPEAFVKP</sequence>
<organism evidence="12">
    <name type="scientific">Culex tarsalis</name>
    <name type="common">Encephalitis mosquito</name>
    <dbReference type="NCBI Taxonomy" id="7177"/>
    <lineage>
        <taxon>Eukaryota</taxon>
        <taxon>Metazoa</taxon>
        <taxon>Ecdysozoa</taxon>
        <taxon>Arthropoda</taxon>
        <taxon>Hexapoda</taxon>
        <taxon>Insecta</taxon>
        <taxon>Pterygota</taxon>
        <taxon>Neoptera</taxon>
        <taxon>Endopterygota</taxon>
        <taxon>Diptera</taxon>
        <taxon>Nematocera</taxon>
        <taxon>Culicoidea</taxon>
        <taxon>Culicidae</taxon>
        <taxon>Culicinae</taxon>
        <taxon>Culicini</taxon>
        <taxon>Culex</taxon>
        <taxon>Culex</taxon>
    </lineage>
</organism>
<dbReference type="PANTHER" id="PTHR10662">
    <property type="entry name" value="NUCLEAR RNA EXPORT FACTOR"/>
    <property type="match status" value="1"/>
</dbReference>
<dbReference type="Gene3D" id="1.10.8.10">
    <property type="entry name" value="DNA helicase RuvA subunit, C-terminal domain"/>
    <property type="match status" value="1"/>
</dbReference>
<comment type="similarity">
    <text evidence="2">Belongs to the NXF family.</text>
</comment>
<keyword evidence="6" id="KW-0509">mRNA transport</keyword>
<dbReference type="PROSITE" id="PS50177">
    <property type="entry name" value="NTF2_DOMAIN"/>
    <property type="match status" value="1"/>
</dbReference>
<accession>A0A1Q3F1M5</accession>
<keyword evidence="3" id="KW-0813">Transport</keyword>
<dbReference type="GO" id="GO:0005635">
    <property type="term" value="C:nuclear envelope"/>
    <property type="evidence" value="ECO:0007669"/>
    <property type="project" value="UniProtKB-ARBA"/>
</dbReference>
<dbReference type="InterPro" id="IPR001611">
    <property type="entry name" value="Leu-rich_rpt"/>
</dbReference>
<dbReference type="GO" id="GO:0005737">
    <property type="term" value="C:cytoplasm"/>
    <property type="evidence" value="ECO:0007669"/>
    <property type="project" value="InterPro"/>
</dbReference>
<dbReference type="SUPFAM" id="SSF46934">
    <property type="entry name" value="UBA-like"/>
    <property type="match status" value="1"/>
</dbReference>
<dbReference type="InterPro" id="IPR030217">
    <property type="entry name" value="NXF_fam"/>
</dbReference>
<feature type="region of interest" description="Disordered" evidence="9">
    <location>
        <begin position="1"/>
        <end position="59"/>
    </location>
</feature>
<dbReference type="InterPro" id="IPR015245">
    <property type="entry name" value="Tap_RNA-bd"/>
</dbReference>
<dbReference type="SUPFAM" id="SSF54928">
    <property type="entry name" value="RNA-binding domain, RBD"/>
    <property type="match status" value="1"/>
</dbReference>
<dbReference type="Gene3D" id="3.30.70.330">
    <property type="match status" value="1"/>
</dbReference>
<dbReference type="GO" id="GO:0003723">
    <property type="term" value="F:RNA binding"/>
    <property type="evidence" value="ECO:0007669"/>
    <property type="project" value="UniProtKB-KW"/>
</dbReference>
<evidence type="ECO:0000256" key="3">
    <source>
        <dbReference type="ARBA" id="ARBA00022448"/>
    </source>
</evidence>
<reference evidence="12" key="1">
    <citation type="submission" date="2017-01" db="EMBL/GenBank/DDBJ databases">
        <title>A deep insight into the sialotranscriptome of adult male and female Cluex tarsalis mosquitoes.</title>
        <authorList>
            <person name="Ribeiro J.M."/>
            <person name="Moreira F."/>
            <person name="Bernard K.A."/>
            <person name="Calvo E."/>
        </authorList>
    </citation>
    <scope>NUCLEOTIDE SEQUENCE</scope>
    <source>
        <strain evidence="12">Kern County</strain>
        <tissue evidence="12">Salivary glands</tissue>
    </source>
</reference>
<dbReference type="EMBL" id="GFDL01013647">
    <property type="protein sequence ID" value="JAV21398.1"/>
    <property type="molecule type" value="Transcribed_RNA"/>
</dbReference>
<dbReference type="InterPro" id="IPR018222">
    <property type="entry name" value="Nuclear_transport_factor_2_euk"/>
</dbReference>
<evidence type="ECO:0000259" key="11">
    <source>
        <dbReference type="PROSITE" id="PS51281"/>
    </source>
</evidence>
<comment type="subcellular location">
    <subcellularLocation>
        <location evidence="1">Nucleus</location>
        <location evidence="1">Nucleoplasm</location>
    </subcellularLocation>
</comment>
<dbReference type="Gene3D" id="3.80.10.10">
    <property type="entry name" value="Ribonuclease Inhibitor"/>
    <property type="match status" value="1"/>
</dbReference>
<dbReference type="InterPro" id="IPR012677">
    <property type="entry name" value="Nucleotide-bd_a/b_plait_sf"/>
</dbReference>
<dbReference type="InterPro" id="IPR035979">
    <property type="entry name" value="RBD_domain_sf"/>
</dbReference>
<dbReference type="Pfam" id="PF22602">
    <property type="entry name" value="NXF_NTF2"/>
    <property type="match status" value="1"/>
</dbReference>
<protein>
    <submittedName>
        <fullName evidence="12">Putative mrna export factor tap/mex67</fullName>
    </submittedName>
</protein>